<dbReference type="STRING" id="931890.I6NDC4"/>
<evidence type="ECO:0000313" key="10">
    <source>
        <dbReference type="Proteomes" id="UP000006790"/>
    </source>
</evidence>
<dbReference type="eggNOG" id="KOG1564">
    <property type="taxonomic scope" value="Eukaryota"/>
</dbReference>
<name>I6NDC4_ERECY</name>
<accession>I6NDC4</accession>
<keyword evidence="6" id="KW-0539">Nucleus</keyword>
<dbReference type="SUPFAM" id="SSF52540">
    <property type="entry name" value="P-loop containing nucleoside triphosphate hydrolases"/>
    <property type="match status" value="1"/>
</dbReference>
<dbReference type="GO" id="GO:0000722">
    <property type="term" value="P:telomere maintenance via recombination"/>
    <property type="evidence" value="ECO:0007669"/>
    <property type="project" value="EnsemblFungi"/>
</dbReference>
<evidence type="ECO:0000256" key="6">
    <source>
        <dbReference type="ARBA" id="ARBA00023242"/>
    </source>
</evidence>
<dbReference type="PANTHER" id="PTHR22942:SF66">
    <property type="entry name" value="RE19845P"/>
    <property type="match status" value="1"/>
</dbReference>
<evidence type="ECO:0000259" key="8">
    <source>
        <dbReference type="PROSITE" id="PS50162"/>
    </source>
</evidence>
<feature type="region of interest" description="Disordered" evidence="7">
    <location>
        <begin position="340"/>
        <end position="364"/>
    </location>
</feature>
<organism evidence="9 10">
    <name type="scientific">Eremothecium cymbalariae (strain CBS 270.75 / DBVPG 7215 / KCTC 17166 / NRRL Y-17582)</name>
    <name type="common">Yeast</name>
    <dbReference type="NCBI Taxonomy" id="931890"/>
    <lineage>
        <taxon>Eukaryota</taxon>
        <taxon>Fungi</taxon>
        <taxon>Dikarya</taxon>
        <taxon>Ascomycota</taxon>
        <taxon>Saccharomycotina</taxon>
        <taxon>Saccharomycetes</taxon>
        <taxon>Saccharomycetales</taxon>
        <taxon>Saccharomycetaceae</taxon>
        <taxon>Eremothecium</taxon>
    </lineage>
</organism>
<dbReference type="Proteomes" id="UP000006790">
    <property type="component" value="Chromosome 5"/>
</dbReference>
<dbReference type="GO" id="GO:0030491">
    <property type="term" value="P:heteroduplex formation"/>
    <property type="evidence" value="ECO:0007669"/>
    <property type="project" value="EnsemblFungi"/>
</dbReference>
<dbReference type="CDD" id="cd19491">
    <property type="entry name" value="XRCC3"/>
    <property type="match status" value="1"/>
</dbReference>
<dbReference type="InterPro" id="IPR013632">
    <property type="entry name" value="Rad51_C"/>
</dbReference>
<dbReference type="GO" id="GO:0003697">
    <property type="term" value="F:single-stranded DNA binding"/>
    <property type="evidence" value="ECO:0007669"/>
    <property type="project" value="TreeGrafter"/>
</dbReference>
<dbReference type="GO" id="GO:0000150">
    <property type="term" value="F:DNA strand exchange activity"/>
    <property type="evidence" value="ECO:0007669"/>
    <property type="project" value="TreeGrafter"/>
</dbReference>
<evidence type="ECO:0000256" key="4">
    <source>
        <dbReference type="ARBA" id="ARBA00022840"/>
    </source>
</evidence>
<dbReference type="HOGENOM" id="CLU_045144_0_0_1"/>
<dbReference type="OrthoDB" id="1861185at2759"/>
<dbReference type="GO" id="GO:0140664">
    <property type="term" value="F:ATP-dependent DNA damage sensor activity"/>
    <property type="evidence" value="ECO:0007669"/>
    <property type="project" value="InterPro"/>
</dbReference>
<feature type="compositionally biased region" description="Polar residues" evidence="7">
    <location>
        <begin position="353"/>
        <end position="364"/>
    </location>
</feature>
<dbReference type="GO" id="GO:0005524">
    <property type="term" value="F:ATP binding"/>
    <property type="evidence" value="ECO:0007669"/>
    <property type="project" value="UniProtKB-KW"/>
</dbReference>
<dbReference type="PANTHER" id="PTHR22942">
    <property type="entry name" value="RECA/RAD51/RADA DNA STRAND-PAIRING FAMILY MEMBER"/>
    <property type="match status" value="1"/>
</dbReference>
<keyword evidence="2" id="KW-0547">Nucleotide-binding</keyword>
<dbReference type="Pfam" id="PF08423">
    <property type="entry name" value="Rad51"/>
    <property type="match status" value="1"/>
</dbReference>
<evidence type="ECO:0000256" key="1">
    <source>
        <dbReference type="ARBA" id="ARBA00004123"/>
    </source>
</evidence>
<reference evidence="9 10" key="1">
    <citation type="journal article" date="2011" name="G3 (Bethesda)">
        <title>Genome evolution in the Eremothecium clade of the Saccharomyces complex revealed by comparative genomics.</title>
        <authorList>
            <person name="Wendland J."/>
            <person name="Walther A."/>
        </authorList>
    </citation>
    <scope>NUCLEOTIDE SEQUENCE [LARGE SCALE GENOMIC DNA]</scope>
    <source>
        <strain evidence="10">CBS 270.75 / DBVPG 7215 / KCTC 17166 / NRRL Y-17582</strain>
    </source>
</reference>
<dbReference type="GO" id="GO:0000707">
    <property type="term" value="P:meiotic DNA recombinase assembly"/>
    <property type="evidence" value="ECO:0007669"/>
    <property type="project" value="EnsemblFungi"/>
</dbReference>
<dbReference type="AlphaFoldDB" id="I6NDC4"/>
<gene>
    <name evidence="9" type="ordered locus">Ecym_5304</name>
</gene>
<dbReference type="InterPro" id="IPR027417">
    <property type="entry name" value="P-loop_NTPase"/>
</dbReference>
<evidence type="ECO:0000256" key="5">
    <source>
        <dbReference type="ARBA" id="ARBA00023204"/>
    </source>
</evidence>
<dbReference type="GO" id="GO:0033065">
    <property type="term" value="C:Rad51C-XRCC3 complex"/>
    <property type="evidence" value="ECO:0007669"/>
    <property type="project" value="EnsemblFungi"/>
</dbReference>
<dbReference type="GeneID" id="11470754"/>
<dbReference type="GO" id="GO:0003690">
    <property type="term" value="F:double-stranded DNA binding"/>
    <property type="evidence" value="ECO:0007669"/>
    <property type="project" value="TreeGrafter"/>
</dbReference>
<sequence>MDLYDQLPTSSLIDDEQYQFLLQHSERYGVSVLDYLTLSPQQLATSVNRSITEVCRFQEALRNEFYKEVIELNPIRSFSSLEGPKCFTTGDLDIDAVLNGGIYTHGITEIFGESSSGKSQLLMQLALSVQLPSKFNGFSGQCVFITTEGDLPTQRLEGIIQLRKEFVENGVSQNNIYTVTCNEWAAQNHILSVQLPILLERNPKIKLVIVDSVSHHLRVELESSSFKASLDNRSQIDKMAQNLLYLSQKHGVAVVVANQVGDKLLPARPTRQTVMDYDYQLGFMIGWKDSTTFYRHLFHNGDVREDVLTDDEDYYQVVSVHEKMVQAQQRQQNFVLSQSSTTSLPSLQPETSVNPANSVRVNSPPTALSQISTTNGKLQTYNGFSTQLQCNKKKRIDTTIPNLGLTWANHISTRIKLSKGYKASPLITSGELDLDKLSDITAFWQAKRILKVVFSTYVRNGQIQYSICDQGIVSVSDNPSKS</sequence>
<dbReference type="OMA" id="ISHHMRV"/>
<evidence type="ECO:0000256" key="2">
    <source>
        <dbReference type="ARBA" id="ARBA00022741"/>
    </source>
</evidence>
<dbReference type="Gene3D" id="3.40.50.300">
    <property type="entry name" value="P-loop containing nucleotide triphosphate hydrolases"/>
    <property type="match status" value="2"/>
</dbReference>
<feature type="domain" description="RecA family profile 1" evidence="8">
    <location>
        <begin position="83"/>
        <end position="260"/>
    </location>
</feature>
<dbReference type="InterPro" id="IPR020588">
    <property type="entry name" value="RecA_ATP-bd"/>
</dbReference>
<dbReference type="EMBL" id="CP002501">
    <property type="protein sequence ID" value="AET40066.1"/>
    <property type="molecule type" value="Genomic_DNA"/>
</dbReference>
<dbReference type="InParanoid" id="I6NDC4"/>
<keyword evidence="4" id="KW-0067">ATP-binding</keyword>
<dbReference type="GO" id="GO:0042148">
    <property type="term" value="P:DNA strand invasion"/>
    <property type="evidence" value="ECO:0007669"/>
    <property type="project" value="TreeGrafter"/>
</dbReference>
<dbReference type="InterPro" id="IPR047348">
    <property type="entry name" value="XRCC3-like_C"/>
</dbReference>
<proteinExistence type="predicted"/>
<keyword evidence="3" id="KW-0227">DNA damage</keyword>
<dbReference type="GO" id="GO:1903112">
    <property type="term" value="P:positive regulation of single-strand break repair via homologous recombination"/>
    <property type="evidence" value="ECO:0007669"/>
    <property type="project" value="EnsemblFungi"/>
</dbReference>
<comment type="subcellular location">
    <subcellularLocation>
        <location evidence="1">Nucleus</location>
    </subcellularLocation>
</comment>
<dbReference type="KEGG" id="erc:Ecym_5304"/>
<evidence type="ECO:0000256" key="7">
    <source>
        <dbReference type="SAM" id="MobiDB-lite"/>
    </source>
</evidence>
<dbReference type="RefSeq" id="XP_003646883.1">
    <property type="nucleotide sequence ID" value="XM_003646835.1"/>
</dbReference>
<dbReference type="InterPro" id="IPR003593">
    <property type="entry name" value="AAA+_ATPase"/>
</dbReference>
<dbReference type="PROSITE" id="PS50162">
    <property type="entry name" value="RECA_2"/>
    <property type="match status" value="1"/>
</dbReference>
<evidence type="ECO:0000313" key="9">
    <source>
        <dbReference type="EMBL" id="AET40066.1"/>
    </source>
</evidence>
<dbReference type="SMART" id="SM00382">
    <property type="entry name" value="AAA"/>
    <property type="match status" value="1"/>
</dbReference>
<evidence type="ECO:0000256" key="3">
    <source>
        <dbReference type="ARBA" id="ARBA00022763"/>
    </source>
</evidence>
<protein>
    <recommendedName>
        <fullName evidence="8">RecA family profile 1 domain-containing protein</fullName>
    </recommendedName>
</protein>
<dbReference type="GO" id="GO:0042275">
    <property type="term" value="P:error-free postreplication DNA repair"/>
    <property type="evidence" value="ECO:0007669"/>
    <property type="project" value="EnsemblFungi"/>
</dbReference>
<keyword evidence="5" id="KW-0234">DNA repair</keyword>
<feature type="compositionally biased region" description="Low complexity" evidence="7">
    <location>
        <begin position="340"/>
        <end position="352"/>
    </location>
</feature>
<dbReference type="FunCoup" id="I6NDC4">
    <property type="interactions" value="53"/>
</dbReference>
<keyword evidence="10" id="KW-1185">Reference proteome</keyword>